<evidence type="ECO:0000313" key="3">
    <source>
        <dbReference type="Proteomes" id="UP001370348"/>
    </source>
</evidence>
<gene>
    <name evidence="2" type="ORF">LZC94_29755</name>
</gene>
<feature type="domain" description="Glycosyltransferase 2-like" evidence="1">
    <location>
        <begin position="6"/>
        <end position="175"/>
    </location>
</feature>
<dbReference type="InterPro" id="IPR050256">
    <property type="entry name" value="Glycosyltransferase_2"/>
</dbReference>
<dbReference type="EMBL" id="CP089984">
    <property type="protein sequence ID" value="WXB12027.1"/>
    <property type="molecule type" value="Genomic_DNA"/>
</dbReference>
<name>A0ABZ2LST2_9BACT</name>
<dbReference type="Pfam" id="PF00535">
    <property type="entry name" value="Glycos_transf_2"/>
    <property type="match status" value="1"/>
</dbReference>
<dbReference type="InterPro" id="IPR001173">
    <property type="entry name" value="Glyco_trans_2-like"/>
</dbReference>
<sequence length="256" mass="27719">MNRLAILMPAYNEGERLARTLEELSGIADRASITVILVDDGSHTPIDSAAAAKTLRGAKLVHARHAINLGQGAALETARRIALSLTRGKRANQANLDPRFDAFITMDADGQHAAGSVLALADAIVRGADVALGDRFGGASNVPKSRRVLLGMARTFERWTTGLRLSDAHNGLRAFSPRAIEQMRLRQNRMAHATEITHWIARHPSRRSAAPKLVVVEVPVSVRYTEESLAKGQGMTSALAIIADLVRSFFFGDEAR</sequence>
<proteinExistence type="predicted"/>
<reference evidence="2 3" key="1">
    <citation type="submission" date="2021-12" db="EMBL/GenBank/DDBJ databases">
        <title>Discovery of the Pendulisporaceae a myxobacterial family with distinct sporulation behavior and unique specialized metabolism.</title>
        <authorList>
            <person name="Garcia R."/>
            <person name="Popoff A."/>
            <person name="Bader C.D."/>
            <person name="Loehr J."/>
            <person name="Walesch S."/>
            <person name="Walt C."/>
            <person name="Boldt J."/>
            <person name="Bunk B."/>
            <person name="Haeckl F.J.F.P.J."/>
            <person name="Gunesch A.P."/>
            <person name="Birkelbach J."/>
            <person name="Nuebel U."/>
            <person name="Pietschmann T."/>
            <person name="Bach T."/>
            <person name="Mueller R."/>
        </authorList>
    </citation>
    <scope>NUCLEOTIDE SEQUENCE [LARGE SCALE GENOMIC DNA]</scope>
    <source>
        <strain evidence="2 3">MSr11954</strain>
    </source>
</reference>
<keyword evidence="3" id="KW-1185">Reference proteome</keyword>
<evidence type="ECO:0000313" key="2">
    <source>
        <dbReference type="EMBL" id="WXB12027.1"/>
    </source>
</evidence>
<dbReference type="RefSeq" id="WP_394821644.1">
    <property type="nucleotide sequence ID" value="NZ_CP089984.1"/>
</dbReference>
<dbReference type="PANTHER" id="PTHR48090:SF7">
    <property type="entry name" value="RFBJ PROTEIN"/>
    <property type="match status" value="1"/>
</dbReference>
<organism evidence="2 3">
    <name type="scientific">Pendulispora albinea</name>
    <dbReference type="NCBI Taxonomy" id="2741071"/>
    <lineage>
        <taxon>Bacteria</taxon>
        <taxon>Pseudomonadati</taxon>
        <taxon>Myxococcota</taxon>
        <taxon>Myxococcia</taxon>
        <taxon>Myxococcales</taxon>
        <taxon>Sorangiineae</taxon>
        <taxon>Pendulisporaceae</taxon>
        <taxon>Pendulispora</taxon>
    </lineage>
</organism>
<dbReference type="PANTHER" id="PTHR48090">
    <property type="entry name" value="UNDECAPRENYL-PHOSPHATE 4-DEOXY-4-FORMAMIDO-L-ARABINOSE TRANSFERASE-RELATED"/>
    <property type="match status" value="1"/>
</dbReference>
<protein>
    <submittedName>
        <fullName evidence="2">Glycosyltransferase family 2 protein</fullName>
    </submittedName>
</protein>
<evidence type="ECO:0000259" key="1">
    <source>
        <dbReference type="Pfam" id="PF00535"/>
    </source>
</evidence>
<dbReference type="InterPro" id="IPR029044">
    <property type="entry name" value="Nucleotide-diphossugar_trans"/>
</dbReference>
<dbReference type="SUPFAM" id="SSF53448">
    <property type="entry name" value="Nucleotide-diphospho-sugar transferases"/>
    <property type="match status" value="1"/>
</dbReference>
<dbReference type="CDD" id="cd04179">
    <property type="entry name" value="DPM_DPG-synthase_like"/>
    <property type="match status" value="1"/>
</dbReference>
<dbReference type="Proteomes" id="UP001370348">
    <property type="component" value="Chromosome"/>
</dbReference>
<accession>A0ABZ2LST2</accession>
<dbReference type="Gene3D" id="3.90.550.10">
    <property type="entry name" value="Spore Coat Polysaccharide Biosynthesis Protein SpsA, Chain A"/>
    <property type="match status" value="1"/>
</dbReference>